<dbReference type="HOGENOM" id="CLU_3166251_0_0_9"/>
<dbReference type="Proteomes" id="UP000006094">
    <property type="component" value="Chromosome"/>
</dbReference>
<protein>
    <submittedName>
        <fullName evidence="1">HTH-type transcriptional regulator with cupin domain</fullName>
    </submittedName>
</protein>
<dbReference type="EMBL" id="CP003326">
    <property type="protein sequence ID" value="AFS77966.1"/>
    <property type="molecule type" value="Genomic_DNA"/>
</dbReference>
<reference evidence="1 2" key="1">
    <citation type="journal article" date="2012" name="PLoS ONE">
        <title>The purine-utilizing bacterium Clostridium acidurici 9a: a genome-guided metabolic reconsideration.</title>
        <authorList>
            <person name="Hartwich K."/>
            <person name="Poehlein A."/>
            <person name="Daniel R."/>
        </authorList>
    </citation>
    <scope>NUCLEOTIDE SEQUENCE [LARGE SCALE GENOMIC DNA]</scope>
    <source>
        <strain evidence="2">ATCC 7906 / DSM 604 / BCRC 14475 / CIP 104303 / KCTC 5404 / NCIMB 10678 / 9a</strain>
    </source>
</reference>
<sequence>MFRNKTKTINSLIKLLLMLIVRVMLAFVAAGMMGGYYQLGTVEDDNI</sequence>
<evidence type="ECO:0000313" key="2">
    <source>
        <dbReference type="Proteomes" id="UP000006094"/>
    </source>
</evidence>
<organism evidence="1 2">
    <name type="scientific">Gottschalkia acidurici (strain ATCC 7906 / DSM 604 / BCRC 14475 / CIP 104303 / KCTC 5404 / NCIMB 10678 / 9a)</name>
    <name type="common">Clostridium acidurici</name>
    <dbReference type="NCBI Taxonomy" id="1128398"/>
    <lineage>
        <taxon>Bacteria</taxon>
        <taxon>Bacillati</taxon>
        <taxon>Bacillota</taxon>
        <taxon>Tissierellia</taxon>
        <taxon>Tissierellales</taxon>
        <taxon>Gottschalkiaceae</taxon>
        <taxon>Gottschalkia</taxon>
    </lineage>
</organism>
<keyword evidence="2" id="KW-1185">Reference proteome</keyword>
<evidence type="ECO:0000313" key="1">
    <source>
        <dbReference type="EMBL" id="AFS77966.1"/>
    </source>
</evidence>
<name>K0B018_GOTA9</name>
<dbReference type="STRING" id="1128398.Curi_c09500"/>
<proteinExistence type="predicted"/>
<dbReference type="KEGG" id="cad:Curi_c09500"/>
<accession>K0B018</accession>
<dbReference type="AlphaFoldDB" id="K0B018"/>
<gene>
    <name evidence="1" type="ordered locus">Curi_c09500</name>
</gene>